<accession>A0A841Z530</accession>
<dbReference type="Proteomes" id="UP000564536">
    <property type="component" value="Unassembled WGS sequence"/>
</dbReference>
<dbReference type="AlphaFoldDB" id="A0A841Z530"/>
<reference evidence="1 2" key="1">
    <citation type="submission" date="2020-03" db="EMBL/GenBank/DDBJ databases">
        <title>Soil Listeria distribution.</title>
        <authorList>
            <person name="Liao J."/>
            <person name="Wiedmann M."/>
        </authorList>
    </citation>
    <scope>NUCLEOTIDE SEQUENCE [LARGE SCALE GENOMIC DNA]</scope>
    <source>
        <strain evidence="1 2">FSL L7-1523</strain>
    </source>
</reference>
<evidence type="ECO:0000313" key="1">
    <source>
        <dbReference type="EMBL" id="MBC1499999.1"/>
    </source>
</evidence>
<sequence>MTYLVIEKHIEDKVVDLVHYLRKHYPTMMEADIKLYTNMLRRIIRKAVIKKSYVDISYFEHISYHAAEEVIASITKHPLANTFENFYSDTYASILKDNCELAGDFWLYVLGEEKKFVAKAYEDRFAYQSRYDTMGDYFELALMITRECETQRLDEYRKAFYP</sequence>
<proteinExistence type="predicted"/>
<dbReference type="RefSeq" id="WP_185425055.1">
    <property type="nucleotide sequence ID" value="NZ_JAARRL010000006.1"/>
</dbReference>
<comment type="caution">
    <text evidence="1">The sequence shown here is derived from an EMBL/GenBank/DDBJ whole genome shotgun (WGS) entry which is preliminary data.</text>
</comment>
<dbReference type="EMBL" id="JAARRL010000006">
    <property type="protein sequence ID" value="MBC1499999.1"/>
    <property type="molecule type" value="Genomic_DNA"/>
</dbReference>
<name>A0A841Z530_9LIST</name>
<protein>
    <submittedName>
        <fullName evidence="1">Uncharacterized protein</fullName>
    </submittedName>
</protein>
<gene>
    <name evidence="1" type="ORF">HB943_05235</name>
</gene>
<evidence type="ECO:0000313" key="2">
    <source>
        <dbReference type="Proteomes" id="UP000564536"/>
    </source>
</evidence>
<organism evidence="1 2">
    <name type="scientific">Listeria weihenstephanensis</name>
    <dbReference type="NCBI Taxonomy" id="1006155"/>
    <lineage>
        <taxon>Bacteria</taxon>
        <taxon>Bacillati</taxon>
        <taxon>Bacillota</taxon>
        <taxon>Bacilli</taxon>
        <taxon>Bacillales</taxon>
        <taxon>Listeriaceae</taxon>
        <taxon>Listeria</taxon>
    </lineage>
</organism>